<dbReference type="SUPFAM" id="SSF54427">
    <property type="entry name" value="NTF2-like"/>
    <property type="match status" value="1"/>
</dbReference>
<organism evidence="2 4">
    <name type="scientific">Burkholderia latens</name>
    <dbReference type="NCBI Taxonomy" id="488446"/>
    <lineage>
        <taxon>Bacteria</taxon>
        <taxon>Pseudomonadati</taxon>
        <taxon>Pseudomonadota</taxon>
        <taxon>Betaproteobacteria</taxon>
        <taxon>Burkholderiales</taxon>
        <taxon>Burkholderiaceae</taxon>
        <taxon>Burkholderia</taxon>
        <taxon>Burkholderia cepacia complex</taxon>
    </lineage>
</organism>
<dbReference type="EMBL" id="CABVPL010000004">
    <property type="protein sequence ID" value="VWB22856.1"/>
    <property type="molecule type" value="Genomic_DNA"/>
</dbReference>
<dbReference type="Pfam" id="PF14534">
    <property type="entry name" value="DUF4440"/>
    <property type="match status" value="1"/>
</dbReference>
<dbReference type="Proteomes" id="UP000494222">
    <property type="component" value="Unassembled WGS sequence"/>
</dbReference>
<name>A0A6H9TAA7_9BURK</name>
<dbReference type="InterPro" id="IPR027843">
    <property type="entry name" value="DUF4440"/>
</dbReference>
<keyword evidence="4" id="KW-1185">Reference proteome</keyword>
<reference evidence="2 4" key="1">
    <citation type="submission" date="2019-09" db="EMBL/GenBank/DDBJ databases">
        <title>Draft genome sequences of 48 bacterial type strains from the CCUG.</title>
        <authorList>
            <person name="Tunovic T."/>
            <person name="Pineiro-Iglesias B."/>
            <person name="Unosson C."/>
            <person name="Inganas E."/>
            <person name="Ohlen M."/>
            <person name="Cardew S."/>
            <person name="Jensie-Markopoulos S."/>
            <person name="Salva-Serra F."/>
            <person name="Jaen-Luchoro D."/>
            <person name="Karlsson R."/>
            <person name="Svensson-Stadler L."/>
            <person name="Chun J."/>
            <person name="Moore E."/>
        </authorList>
    </citation>
    <scope>NUCLEOTIDE SEQUENCE [LARGE SCALE GENOMIC DNA]</scope>
    <source>
        <strain evidence="2 4">CCUG 54555</strain>
    </source>
</reference>
<accession>A0A6H9TAA7</accession>
<reference evidence="3 5" key="2">
    <citation type="submission" date="2019-09" db="EMBL/GenBank/DDBJ databases">
        <authorList>
            <person name="Depoorter E."/>
        </authorList>
    </citation>
    <scope>NUCLEOTIDE SEQUENCE [LARGE SCALE GENOMIC DNA]</scope>
    <source>
        <strain evidence="3">LMG 24064</strain>
    </source>
</reference>
<sequence>MNGDVALRHATLARHGERIRRLVDGDLAGIDDLLDDDLIYVHSTGLVQRKAELIDFLTQTLHVQDIQTRVVHVAEGSDMACIGLFLRMRAQLKTDPPREFCTYSYVTEVWRLGGGDWRLLNFQSTAVREEATLL</sequence>
<proteinExistence type="predicted"/>
<evidence type="ECO:0000313" key="5">
    <source>
        <dbReference type="Proteomes" id="UP000494222"/>
    </source>
</evidence>
<evidence type="ECO:0000259" key="1">
    <source>
        <dbReference type="Pfam" id="PF14534"/>
    </source>
</evidence>
<feature type="domain" description="DUF4440" evidence="1">
    <location>
        <begin position="19"/>
        <end position="119"/>
    </location>
</feature>
<dbReference type="AlphaFoldDB" id="A0A6H9TAA7"/>
<gene>
    <name evidence="3" type="ORF">BLA24064_00912</name>
    <name evidence="2" type="ORF">F7R21_02535</name>
</gene>
<dbReference type="Gene3D" id="3.10.450.50">
    <property type="match status" value="1"/>
</dbReference>
<dbReference type="InterPro" id="IPR032710">
    <property type="entry name" value="NTF2-like_dom_sf"/>
</dbReference>
<evidence type="ECO:0000313" key="4">
    <source>
        <dbReference type="Proteomes" id="UP000430232"/>
    </source>
</evidence>
<dbReference type="OrthoDB" id="8965451at2"/>
<dbReference type="EMBL" id="VZOJ01000002">
    <property type="protein sequence ID" value="KAB0644688.1"/>
    <property type="molecule type" value="Genomic_DNA"/>
</dbReference>
<protein>
    <submittedName>
        <fullName evidence="2">Nuclear transport factor 2 family protein</fullName>
    </submittedName>
</protein>
<dbReference type="GeneID" id="99788181"/>
<evidence type="ECO:0000313" key="3">
    <source>
        <dbReference type="EMBL" id="VWB22856.1"/>
    </source>
</evidence>
<dbReference type="Proteomes" id="UP000430232">
    <property type="component" value="Unassembled WGS sequence"/>
</dbReference>
<evidence type="ECO:0000313" key="2">
    <source>
        <dbReference type="EMBL" id="KAB0644688.1"/>
    </source>
</evidence>
<dbReference type="RefSeq" id="WP_151062692.1">
    <property type="nucleotide sequence ID" value="NZ_CABVPL010000004.1"/>
</dbReference>